<reference evidence="1" key="2">
    <citation type="journal article" date="2015" name="Data Brief">
        <title>Shoot transcriptome of the giant reed, Arundo donax.</title>
        <authorList>
            <person name="Barrero R.A."/>
            <person name="Guerrero F.D."/>
            <person name="Moolhuijzen P."/>
            <person name="Goolsby J.A."/>
            <person name="Tidwell J."/>
            <person name="Bellgard S.E."/>
            <person name="Bellgard M.I."/>
        </authorList>
    </citation>
    <scope>NUCLEOTIDE SEQUENCE</scope>
    <source>
        <tissue evidence="1">Shoot tissue taken approximately 20 cm above the soil surface</tissue>
    </source>
</reference>
<dbReference type="AlphaFoldDB" id="A0A0A8YX05"/>
<accession>A0A0A8YX05</accession>
<sequence>MTLRQHQFSKRQYFLFFSNRITETVF</sequence>
<name>A0A0A8YX05_ARUDO</name>
<reference evidence="1" key="1">
    <citation type="submission" date="2014-09" db="EMBL/GenBank/DDBJ databases">
        <authorList>
            <person name="Magalhaes I.L.F."/>
            <person name="Oliveira U."/>
            <person name="Santos F.R."/>
            <person name="Vidigal T.H.D.A."/>
            <person name="Brescovit A.D."/>
            <person name="Santos A.J."/>
        </authorList>
    </citation>
    <scope>NUCLEOTIDE SEQUENCE</scope>
    <source>
        <tissue evidence="1">Shoot tissue taken approximately 20 cm above the soil surface</tissue>
    </source>
</reference>
<organism evidence="1">
    <name type="scientific">Arundo donax</name>
    <name type="common">Giant reed</name>
    <name type="synonym">Donax arundinaceus</name>
    <dbReference type="NCBI Taxonomy" id="35708"/>
    <lineage>
        <taxon>Eukaryota</taxon>
        <taxon>Viridiplantae</taxon>
        <taxon>Streptophyta</taxon>
        <taxon>Embryophyta</taxon>
        <taxon>Tracheophyta</taxon>
        <taxon>Spermatophyta</taxon>
        <taxon>Magnoliopsida</taxon>
        <taxon>Liliopsida</taxon>
        <taxon>Poales</taxon>
        <taxon>Poaceae</taxon>
        <taxon>PACMAD clade</taxon>
        <taxon>Arundinoideae</taxon>
        <taxon>Arundineae</taxon>
        <taxon>Arundo</taxon>
    </lineage>
</organism>
<evidence type="ECO:0000313" key="1">
    <source>
        <dbReference type="EMBL" id="JAD27122.1"/>
    </source>
</evidence>
<protein>
    <submittedName>
        <fullName evidence="1">Uncharacterized protein</fullName>
    </submittedName>
</protein>
<proteinExistence type="predicted"/>
<dbReference type="EMBL" id="GBRH01270773">
    <property type="protein sequence ID" value="JAD27122.1"/>
    <property type="molecule type" value="Transcribed_RNA"/>
</dbReference>